<keyword evidence="1" id="KW-0175">Coiled coil</keyword>
<feature type="region of interest" description="Disordered" evidence="2">
    <location>
        <begin position="219"/>
        <end position="249"/>
    </location>
</feature>
<evidence type="ECO:0000256" key="1">
    <source>
        <dbReference type="SAM" id="Coils"/>
    </source>
</evidence>
<keyword evidence="4" id="KW-1185">Reference proteome</keyword>
<sequence length="399" mass="45884">MSASNFHERSQIARNSPEYVPSEASVRNSPLPGPNPAMRNNRPALPRNAVMNREHPPLHAGDYNNNLSKDMYWWEKLDVNDPEENRVLLAMYYGEERHPRCNVCEKQNRACMWFLGEEDQINKSCVKCRRVHATCKTIGSHESSDDLRPSIETRENTAQRISSHKRKATEPDVTKSAKRTRSSLRVYSTRESTDDQPEVICVRSQGKQDAEHLEINHQNGFETPSYGETQVKTLPDQSSTAERRDDRLSSITLGADVRYLQDTPKSLLRVRPQHSQDNTLPGVTQIGKGLCALIDERYKNELDGLRATVKNQAVDHQAQLTTLRADLTRRDHSGEAIDEHQIKELETQIETERVNRRRLEDENTRLKNRMTRLESGQKAGLNDLQEQIRKLREELGVRY</sequence>
<evidence type="ECO:0000313" key="4">
    <source>
        <dbReference type="Proteomes" id="UP000745764"/>
    </source>
</evidence>
<feature type="coiled-coil region" evidence="1">
    <location>
        <begin position="342"/>
        <end position="394"/>
    </location>
</feature>
<dbReference type="Proteomes" id="UP000745764">
    <property type="component" value="Unassembled WGS sequence"/>
</dbReference>
<accession>A0A9N8KFR4</accession>
<proteinExistence type="predicted"/>
<organism evidence="3 4">
    <name type="scientific">Aureobasidium uvarum</name>
    <dbReference type="NCBI Taxonomy" id="2773716"/>
    <lineage>
        <taxon>Eukaryota</taxon>
        <taxon>Fungi</taxon>
        <taxon>Dikarya</taxon>
        <taxon>Ascomycota</taxon>
        <taxon>Pezizomycotina</taxon>
        <taxon>Dothideomycetes</taxon>
        <taxon>Dothideomycetidae</taxon>
        <taxon>Dothideales</taxon>
        <taxon>Saccotheciaceae</taxon>
        <taxon>Aureobasidium</taxon>
    </lineage>
</organism>
<gene>
    <name evidence="3" type="ORF">AWRI4620_LOCUS3129</name>
</gene>
<feature type="compositionally biased region" description="Basic and acidic residues" evidence="2">
    <location>
        <begin position="142"/>
        <end position="157"/>
    </location>
</feature>
<feature type="compositionally biased region" description="Polar residues" evidence="2">
    <location>
        <begin position="219"/>
        <end position="240"/>
    </location>
</feature>
<feature type="compositionally biased region" description="Basic and acidic residues" evidence="2">
    <location>
        <begin position="1"/>
        <end position="11"/>
    </location>
</feature>
<evidence type="ECO:0000313" key="3">
    <source>
        <dbReference type="EMBL" id="CAD0108874.1"/>
    </source>
</evidence>
<evidence type="ECO:0000256" key="2">
    <source>
        <dbReference type="SAM" id="MobiDB-lite"/>
    </source>
</evidence>
<feature type="region of interest" description="Disordered" evidence="2">
    <location>
        <begin position="1"/>
        <end position="43"/>
    </location>
</feature>
<dbReference type="EMBL" id="CAINUL010000003">
    <property type="protein sequence ID" value="CAD0108874.1"/>
    <property type="molecule type" value="Genomic_DNA"/>
</dbReference>
<reference evidence="3" key="1">
    <citation type="submission" date="2020-06" db="EMBL/GenBank/DDBJ databases">
        <authorList>
            <person name="Onetto C."/>
        </authorList>
    </citation>
    <scope>NUCLEOTIDE SEQUENCE</scope>
</reference>
<name>A0A9N8KFR4_9PEZI</name>
<protein>
    <submittedName>
        <fullName evidence="3">Uncharacterized protein</fullName>
    </submittedName>
</protein>
<feature type="region of interest" description="Disordered" evidence="2">
    <location>
        <begin position="139"/>
        <end position="196"/>
    </location>
</feature>
<comment type="caution">
    <text evidence="3">The sequence shown here is derived from an EMBL/GenBank/DDBJ whole genome shotgun (WGS) entry which is preliminary data.</text>
</comment>
<dbReference type="OrthoDB" id="3849747at2759"/>
<dbReference type="AlphaFoldDB" id="A0A9N8KFR4"/>